<evidence type="ECO:0000313" key="4">
    <source>
        <dbReference type="Proteomes" id="UP000232188"/>
    </source>
</evidence>
<evidence type="ECO:0000313" key="1">
    <source>
        <dbReference type="EMBL" id="PJZ51905.1"/>
    </source>
</evidence>
<dbReference type="AlphaFoldDB" id="A0A2M9YK38"/>
<sequence>MIHLFFEKAPTREPLKVRTSKKRFQTFLIGMVTVFRPRKRIVKDPWENETLHRIYKHIFYRELSGIFSHSF</sequence>
<name>A0A2M9YK38_9LEPT</name>
<gene>
    <name evidence="2" type="ORF">CH376_12115</name>
    <name evidence="1" type="ORF">CH380_17735</name>
</gene>
<protein>
    <submittedName>
        <fullName evidence="1">Uncharacterized protein</fullName>
    </submittedName>
</protein>
<organism evidence="1 4">
    <name type="scientific">Leptospira adleri</name>
    <dbReference type="NCBI Taxonomy" id="2023186"/>
    <lineage>
        <taxon>Bacteria</taxon>
        <taxon>Pseudomonadati</taxon>
        <taxon>Spirochaetota</taxon>
        <taxon>Spirochaetia</taxon>
        <taxon>Leptospirales</taxon>
        <taxon>Leptospiraceae</taxon>
        <taxon>Leptospira</taxon>
    </lineage>
</organism>
<reference evidence="3 4" key="1">
    <citation type="submission" date="2017-07" db="EMBL/GenBank/DDBJ databases">
        <title>Leptospira spp. isolated from tropical soils.</title>
        <authorList>
            <person name="Thibeaux R."/>
            <person name="Iraola G."/>
            <person name="Ferres I."/>
            <person name="Bierque E."/>
            <person name="Girault D."/>
            <person name="Soupe-Gilbert M.-E."/>
            <person name="Picardeau M."/>
            <person name="Goarant C."/>
        </authorList>
    </citation>
    <scope>NUCLEOTIDE SEQUENCE [LARGE SCALE GENOMIC DNA]</scope>
    <source>
        <strain evidence="1 4">FH2-B-C1</strain>
        <strain evidence="2 3">FH2-B-D1</strain>
    </source>
</reference>
<dbReference type="Proteomes" id="UP000232188">
    <property type="component" value="Unassembled WGS sequence"/>
</dbReference>
<evidence type="ECO:0000313" key="2">
    <source>
        <dbReference type="EMBL" id="PJZ61629.1"/>
    </source>
</evidence>
<dbReference type="EMBL" id="NPDU01000028">
    <property type="protein sequence ID" value="PJZ61629.1"/>
    <property type="molecule type" value="Genomic_DNA"/>
</dbReference>
<proteinExistence type="predicted"/>
<dbReference type="Proteomes" id="UP000232149">
    <property type="component" value="Unassembled WGS sequence"/>
</dbReference>
<accession>A0A2M9YK38</accession>
<evidence type="ECO:0000313" key="3">
    <source>
        <dbReference type="Proteomes" id="UP000232149"/>
    </source>
</evidence>
<keyword evidence="3" id="KW-1185">Reference proteome</keyword>
<comment type="caution">
    <text evidence="1">The sequence shown here is derived from an EMBL/GenBank/DDBJ whole genome shotgun (WGS) entry which is preliminary data.</text>
</comment>
<dbReference type="EMBL" id="NPDV01000018">
    <property type="protein sequence ID" value="PJZ51905.1"/>
    <property type="molecule type" value="Genomic_DNA"/>
</dbReference>